<dbReference type="PANTHER" id="PTHR11439">
    <property type="entry name" value="GAG-POL-RELATED RETROTRANSPOSON"/>
    <property type="match status" value="1"/>
</dbReference>
<dbReference type="RefSeq" id="XP_039125727.1">
    <property type="nucleotide sequence ID" value="XM_039269793.1"/>
</dbReference>
<dbReference type="AlphaFoldDB" id="A0AB40BFU3"/>
<evidence type="ECO:0000313" key="2">
    <source>
        <dbReference type="RefSeq" id="XP_039125727.1"/>
    </source>
</evidence>
<dbReference type="Proteomes" id="UP001515500">
    <property type="component" value="Chromosome 5"/>
</dbReference>
<name>A0AB40BFU3_DIOCR</name>
<reference evidence="2" key="1">
    <citation type="submission" date="2025-08" db="UniProtKB">
        <authorList>
            <consortium name="RefSeq"/>
        </authorList>
    </citation>
    <scope>IDENTIFICATION</scope>
</reference>
<proteinExistence type="predicted"/>
<gene>
    <name evidence="2" type="primary">LOC120261801</name>
</gene>
<protein>
    <submittedName>
        <fullName evidence="2">Uncharacterized mitochondrial protein AtMg00810-like</fullName>
    </submittedName>
</protein>
<organism evidence="1 2">
    <name type="scientific">Dioscorea cayennensis subsp. rotundata</name>
    <name type="common">White Guinea yam</name>
    <name type="synonym">Dioscorea rotundata</name>
    <dbReference type="NCBI Taxonomy" id="55577"/>
    <lineage>
        <taxon>Eukaryota</taxon>
        <taxon>Viridiplantae</taxon>
        <taxon>Streptophyta</taxon>
        <taxon>Embryophyta</taxon>
        <taxon>Tracheophyta</taxon>
        <taxon>Spermatophyta</taxon>
        <taxon>Magnoliopsida</taxon>
        <taxon>Liliopsida</taxon>
        <taxon>Dioscoreales</taxon>
        <taxon>Dioscoreaceae</taxon>
        <taxon>Dioscorea</taxon>
    </lineage>
</organism>
<dbReference type="GeneID" id="120261801"/>
<evidence type="ECO:0000313" key="1">
    <source>
        <dbReference type="Proteomes" id="UP001515500"/>
    </source>
</evidence>
<accession>A0AB40BFU3</accession>
<dbReference type="PANTHER" id="PTHR11439:SF463">
    <property type="entry name" value="REVERSE TRANSCRIPTASE TY1_COPIA-TYPE DOMAIN-CONTAINING PROTEIN"/>
    <property type="match status" value="1"/>
</dbReference>
<keyword evidence="1" id="KW-1185">Reference proteome</keyword>
<sequence>MQETFEMTDLGLLHHFLGIEVKQSKTGIFITQRHYIADMMMFNMHQSKAIGTPMFVNEKLQAEDSSGAVDAKMYRSLVGRLLYATHTGPDISYAVGILSMFVSSPSKLYFDSGKRVLRYLRGTQDYGIWYSGSSEYKLVGFSDSDWAGCMKDKKSTTWMIFNIGTGAVS</sequence>